<dbReference type="KEGG" id="smo:SELMODRAFT_185779"/>
<organism evidence="4">
    <name type="scientific">Selaginella moellendorffii</name>
    <name type="common">Spikemoss</name>
    <dbReference type="NCBI Taxonomy" id="88036"/>
    <lineage>
        <taxon>Eukaryota</taxon>
        <taxon>Viridiplantae</taxon>
        <taxon>Streptophyta</taxon>
        <taxon>Embryophyta</taxon>
        <taxon>Tracheophyta</taxon>
        <taxon>Lycopodiopsida</taxon>
        <taxon>Selaginellales</taxon>
        <taxon>Selaginellaceae</taxon>
        <taxon>Selaginella</taxon>
    </lineage>
</organism>
<keyword evidence="1" id="KW-1133">Transmembrane helix</keyword>
<dbReference type="OMA" id="WGAGLIM"/>
<dbReference type="AlphaFoldDB" id="D8T616"/>
<keyword evidence="4" id="KW-1185">Reference proteome</keyword>
<feature type="transmembrane region" description="Helical" evidence="1">
    <location>
        <begin position="54"/>
        <end position="80"/>
    </location>
</feature>
<accession>D8T616</accession>
<dbReference type="Proteomes" id="UP000001514">
    <property type="component" value="Unassembled WGS sequence"/>
</dbReference>
<keyword evidence="1" id="KW-0472">Membrane</keyword>
<reference evidence="3 4" key="1">
    <citation type="journal article" date="2011" name="Science">
        <title>The Selaginella genome identifies genetic changes associated with the evolution of vascular plants.</title>
        <authorList>
            <person name="Banks J.A."/>
            <person name="Nishiyama T."/>
            <person name="Hasebe M."/>
            <person name="Bowman J.L."/>
            <person name="Gribskov M."/>
            <person name="dePamphilis C."/>
            <person name="Albert V.A."/>
            <person name="Aono N."/>
            <person name="Aoyama T."/>
            <person name="Ambrose B.A."/>
            <person name="Ashton N.W."/>
            <person name="Axtell M.J."/>
            <person name="Barker E."/>
            <person name="Barker M.S."/>
            <person name="Bennetzen J.L."/>
            <person name="Bonawitz N.D."/>
            <person name="Chapple C."/>
            <person name="Cheng C."/>
            <person name="Correa L.G."/>
            <person name="Dacre M."/>
            <person name="DeBarry J."/>
            <person name="Dreyer I."/>
            <person name="Elias M."/>
            <person name="Engstrom E.M."/>
            <person name="Estelle M."/>
            <person name="Feng L."/>
            <person name="Finet C."/>
            <person name="Floyd S.K."/>
            <person name="Frommer W.B."/>
            <person name="Fujita T."/>
            <person name="Gramzow L."/>
            <person name="Gutensohn M."/>
            <person name="Harholt J."/>
            <person name="Hattori M."/>
            <person name="Heyl A."/>
            <person name="Hirai T."/>
            <person name="Hiwatashi Y."/>
            <person name="Ishikawa M."/>
            <person name="Iwata M."/>
            <person name="Karol K.G."/>
            <person name="Koehler B."/>
            <person name="Kolukisaoglu U."/>
            <person name="Kubo M."/>
            <person name="Kurata T."/>
            <person name="Lalonde S."/>
            <person name="Li K."/>
            <person name="Li Y."/>
            <person name="Litt A."/>
            <person name="Lyons E."/>
            <person name="Manning G."/>
            <person name="Maruyama T."/>
            <person name="Michael T.P."/>
            <person name="Mikami K."/>
            <person name="Miyazaki S."/>
            <person name="Morinaga S."/>
            <person name="Murata T."/>
            <person name="Mueller-Roeber B."/>
            <person name="Nelson D.R."/>
            <person name="Obara M."/>
            <person name="Oguri Y."/>
            <person name="Olmstead R.G."/>
            <person name="Onodera N."/>
            <person name="Petersen B.L."/>
            <person name="Pils B."/>
            <person name="Prigge M."/>
            <person name="Rensing S.A."/>
            <person name="Riano-Pachon D.M."/>
            <person name="Roberts A.W."/>
            <person name="Sato Y."/>
            <person name="Scheller H.V."/>
            <person name="Schulz B."/>
            <person name="Schulz C."/>
            <person name="Shakirov E.V."/>
            <person name="Shibagaki N."/>
            <person name="Shinohara N."/>
            <person name="Shippen D.E."/>
            <person name="Soerensen I."/>
            <person name="Sotooka R."/>
            <person name="Sugimoto N."/>
            <person name="Sugita M."/>
            <person name="Sumikawa N."/>
            <person name="Tanurdzic M."/>
            <person name="Theissen G."/>
            <person name="Ulvskov P."/>
            <person name="Wakazuki S."/>
            <person name="Weng J.K."/>
            <person name="Willats W.W."/>
            <person name="Wipf D."/>
            <person name="Wolf P.G."/>
            <person name="Yang L."/>
            <person name="Zimmer A.D."/>
            <person name="Zhu Q."/>
            <person name="Mitros T."/>
            <person name="Hellsten U."/>
            <person name="Loque D."/>
            <person name="Otillar R."/>
            <person name="Salamov A."/>
            <person name="Schmutz J."/>
            <person name="Shapiro H."/>
            <person name="Lindquist E."/>
            <person name="Lucas S."/>
            <person name="Rokhsar D."/>
            <person name="Grigoriev I.V."/>
        </authorList>
    </citation>
    <scope>NUCLEOTIDE SEQUENCE [LARGE SCALE GENOMIC DNA]</scope>
</reference>
<protein>
    <recommendedName>
        <fullName evidence="2">DUF7642 domain-containing protein</fullName>
    </recommendedName>
</protein>
<dbReference type="InParanoid" id="D8T616"/>
<dbReference type="PANTHER" id="PTHR35410:SF1">
    <property type="entry name" value="EXPRESSED PROTEIN"/>
    <property type="match status" value="1"/>
</dbReference>
<dbReference type="OrthoDB" id="1930353at2759"/>
<evidence type="ECO:0000256" key="1">
    <source>
        <dbReference type="SAM" id="Phobius"/>
    </source>
</evidence>
<dbReference type="Gramene" id="EFJ07827">
    <property type="protein sequence ID" value="EFJ07827"/>
    <property type="gene ID" value="SELMODRAFT_185779"/>
</dbReference>
<evidence type="ECO:0000259" key="2">
    <source>
        <dbReference type="Pfam" id="PF24649"/>
    </source>
</evidence>
<sequence length="272" mass="30809">MGTLDRLLQEEIQGEARLLDDPVQDGDEESAQVGRIIYKASFEEMEDRFVNYDSVQWCLISLLLVLAWGAGILMLLYLPVRRSIMRSDFRSRKLYVTDNAIVYKVSRPAWFPCFGVNRTEKCLMLPLVTDVVIEQGCMQSAFNLSSLRIEIAGRSKPSPSDDVQIQGLANPTLFRKVVLMVASSLKPLPRLNDHDVEDLPVQPSLSKSSAWTWGQGTGLSSWQMGYLPLKEEAGYSYSDNSSEKLFEKLEDIRNSLKRIEVLVEAQQQSPKR</sequence>
<dbReference type="eggNOG" id="ENOG502QUD7">
    <property type="taxonomic scope" value="Eukaryota"/>
</dbReference>
<proteinExistence type="predicted"/>
<evidence type="ECO:0000313" key="3">
    <source>
        <dbReference type="EMBL" id="EFJ07827.1"/>
    </source>
</evidence>
<dbReference type="HOGENOM" id="CLU_060645_1_0_1"/>
<name>D8T616_SELML</name>
<feature type="domain" description="DUF7642" evidence="2">
    <location>
        <begin position="88"/>
        <end position="185"/>
    </location>
</feature>
<dbReference type="PANTHER" id="PTHR35410">
    <property type="entry name" value="EXPRESSED PROTEIN"/>
    <property type="match status" value="1"/>
</dbReference>
<evidence type="ECO:0000313" key="4">
    <source>
        <dbReference type="Proteomes" id="UP000001514"/>
    </source>
</evidence>
<dbReference type="EMBL" id="GL377679">
    <property type="protein sequence ID" value="EFJ07827.1"/>
    <property type="molecule type" value="Genomic_DNA"/>
</dbReference>
<gene>
    <name evidence="3" type="ORF">SELMODRAFT_185779</name>
</gene>
<keyword evidence="1" id="KW-0812">Transmembrane</keyword>
<dbReference type="InterPro" id="IPR056059">
    <property type="entry name" value="DUF7642"/>
</dbReference>
<dbReference type="Pfam" id="PF24649">
    <property type="entry name" value="DUF7642"/>
    <property type="match status" value="1"/>
</dbReference>